<dbReference type="Proteomes" id="UP000054776">
    <property type="component" value="Unassembled WGS sequence"/>
</dbReference>
<dbReference type="EMBL" id="JYDH01000295">
    <property type="protein sequence ID" value="KRY27022.1"/>
    <property type="molecule type" value="Genomic_DNA"/>
</dbReference>
<name>A0A0V1B3I8_TRISP</name>
<dbReference type="EMBL" id="JYDH01000115">
    <property type="protein sequence ID" value="KRY31608.1"/>
    <property type="molecule type" value="Genomic_DNA"/>
</dbReference>
<accession>A0A0V1B3I8</accession>
<dbReference type="AlphaFoldDB" id="A0A0V1B3I8"/>
<protein>
    <submittedName>
        <fullName evidence="2">Uncharacterized protein</fullName>
    </submittedName>
</protein>
<organism evidence="2 3">
    <name type="scientific">Trichinella spiralis</name>
    <name type="common">Trichina worm</name>
    <dbReference type="NCBI Taxonomy" id="6334"/>
    <lineage>
        <taxon>Eukaryota</taxon>
        <taxon>Metazoa</taxon>
        <taxon>Ecdysozoa</taxon>
        <taxon>Nematoda</taxon>
        <taxon>Enoplea</taxon>
        <taxon>Dorylaimia</taxon>
        <taxon>Trichinellida</taxon>
        <taxon>Trichinellidae</taxon>
        <taxon>Trichinella</taxon>
    </lineage>
</organism>
<proteinExistence type="predicted"/>
<evidence type="ECO:0000313" key="1">
    <source>
        <dbReference type="EMBL" id="KRY27022.1"/>
    </source>
</evidence>
<comment type="caution">
    <text evidence="2">The sequence shown here is derived from an EMBL/GenBank/DDBJ whole genome shotgun (WGS) entry which is preliminary data.</text>
</comment>
<sequence length="78" mass="8937">MTAQNIHSTLELQIGVLQSILKKDLETSTHVDDRLRTMINSLFNDSESCEYVALYLVIRFPEVISSLKRCRSAFYVNA</sequence>
<reference evidence="2 3" key="1">
    <citation type="submission" date="2015-01" db="EMBL/GenBank/DDBJ databases">
        <title>Evolution of Trichinella species and genotypes.</title>
        <authorList>
            <person name="Korhonen P.K."/>
            <person name="Edoardo P."/>
            <person name="Giuseppe L.R."/>
            <person name="Gasser R.B."/>
        </authorList>
    </citation>
    <scope>NUCLEOTIDE SEQUENCE [LARGE SCALE GENOMIC DNA]</scope>
    <source>
        <strain evidence="2">ISS3</strain>
    </source>
</reference>
<keyword evidence="3" id="KW-1185">Reference proteome</keyword>
<gene>
    <name evidence="2" type="ORF">T01_15445</name>
    <name evidence="1" type="ORF">T01_7465</name>
</gene>
<evidence type="ECO:0000313" key="2">
    <source>
        <dbReference type="EMBL" id="KRY31608.1"/>
    </source>
</evidence>
<dbReference type="InParanoid" id="A0A0V1B3I8"/>
<dbReference type="OrthoDB" id="5924081at2759"/>
<evidence type="ECO:0000313" key="3">
    <source>
        <dbReference type="Proteomes" id="UP000054776"/>
    </source>
</evidence>